<feature type="domain" description="Integrase catalytic" evidence="12">
    <location>
        <begin position="823"/>
        <end position="1004"/>
    </location>
</feature>
<dbReference type="GO" id="GO:0003964">
    <property type="term" value="F:RNA-directed DNA polymerase activity"/>
    <property type="evidence" value="ECO:0007669"/>
    <property type="project" value="UniProtKB-KW"/>
</dbReference>
<dbReference type="EMBL" id="KL363200">
    <property type="protein sequence ID" value="KFD55431.1"/>
    <property type="molecule type" value="Genomic_DNA"/>
</dbReference>
<evidence type="ECO:0000313" key="13">
    <source>
        <dbReference type="EMBL" id="KFD55431.1"/>
    </source>
</evidence>
<evidence type="ECO:0000256" key="4">
    <source>
        <dbReference type="ARBA" id="ARBA00022695"/>
    </source>
</evidence>
<dbReference type="GO" id="GO:0003676">
    <property type="term" value="F:nucleic acid binding"/>
    <property type="evidence" value="ECO:0007669"/>
    <property type="project" value="InterPro"/>
</dbReference>
<evidence type="ECO:0000256" key="8">
    <source>
        <dbReference type="ARBA" id="ARBA00022918"/>
    </source>
</evidence>
<dbReference type="Pfam" id="PF00078">
    <property type="entry name" value="RVT_1"/>
    <property type="match status" value="1"/>
</dbReference>
<dbReference type="PROSITE" id="PS50878">
    <property type="entry name" value="RT_POL"/>
    <property type="match status" value="1"/>
</dbReference>
<gene>
    <name evidence="13" type="ORF">M513_03771</name>
</gene>
<dbReference type="SUPFAM" id="SSF56672">
    <property type="entry name" value="DNA/RNA polymerases"/>
    <property type="match status" value="1"/>
</dbReference>
<keyword evidence="7" id="KW-0378">Hydrolase</keyword>
<dbReference type="Gene3D" id="1.10.340.70">
    <property type="match status" value="1"/>
</dbReference>
<dbReference type="FunFam" id="3.10.20.370:FF:000001">
    <property type="entry name" value="Retrovirus-related Pol polyprotein from transposon 17.6-like protein"/>
    <property type="match status" value="1"/>
</dbReference>
<keyword evidence="8" id="KW-0695">RNA-directed DNA polymerase</keyword>
<organism evidence="13 14">
    <name type="scientific">Trichuris suis</name>
    <name type="common">pig whipworm</name>
    <dbReference type="NCBI Taxonomy" id="68888"/>
    <lineage>
        <taxon>Eukaryota</taxon>
        <taxon>Metazoa</taxon>
        <taxon>Ecdysozoa</taxon>
        <taxon>Nematoda</taxon>
        <taxon>Enoplea</taxon>
        <taxon>Dorylaimia</taxon>
        <taxon>Trichinellida</taxon>
        <taxon>Trichuridae</taxon>
        <taxon>Trichuris</taxon>
    </lineage>
</organism>
<dbReference type="GO" id="GO:0042575">
    <property type="term" value="C:DNA polymerase complex"/>
    <property type="evidence" value="ECO:0007669"/>
    <property type="project" value="UniProtKB-ARBA"/>
</dbReference>
<evidence type="ECO:0000256" key="7">
    <source>
        <dbReference type="ARBA" id="ARBA00022801"/>
    </source>
</evidence>
<dbReference type="CDD" id="cd09274">
    <property type="entry name" value="RNase_HI_RT_Ty3"/>
    <property type="match status" value="1"/>
</dbReference>
<dbReference type="GO" id="GO:0015074">
    <property type="term" value="P:DNA integration"/>
    <property type="evidence" value="ECO:0007669"/>
    <property type="project" value="InterPro"/>
</dbReference>
<evidence type="ECO:0000259" key="12">
    <source>
        <dbReference type="PROSITE" id="PS50994"/>
    </source>
</evidence>
<keyword evidence="10" id="KW-0175">Coiled coil</keyword>
<evidence type="ECO:0000256" key="3">
    <source>
        <dbReference type="ARBA" id="ARBA00022679"/>
    </source>
</evidence>
<dbReference type="Pfam" id="PF17921">
    <property type="entry name" value="Integrase_H2C2"/>
    <property type="match status" value="1"/>
</dbReference>
<keyword evidence="5" id="KW-0540">Nuclease</keyword>
<dbReference type="Gene3D" id="3.30.420.10">
    <property type="entry name" value="Ribonuclease H-like superfamily/Ribonuclease H"/>
    <property type="match status" value="1"/>
</dbReference>
<keyword evidence="9" id="KW-0511">Multifunctional enzyme</keyword>
<evidence type="ECO:0000256" key="5">
    <source>
        <dbReference type="ARBA" id="ARBA00022722"/>
    </source>
</evidence>
<evidence type="ECO:0000256" key="2">
    <source>
        <dbReference type="ARBA" id="ARBA00022670"/>
    </source>
</evidence>
<dbReference type="GO" id="GO:0004519">
    <property type="term" value="F:endonuclease activity"/>
    <property type="evidence" value="ECO:0007669"/>
    <property type="project" value="UniProtKB-KW"/>
</dbReference>
<dbReference type="Pfam" id="PF17919">
    <property type="entry name" value="RT_RNaseH_2"/>
    <property type="match status" value="1"/>
</dbReference>
<proteinExistence type="predicted"/>
<dbReference type="PANTHER" id="PTHR37984">
    <property type="entry name" value="PROTEIN CBG26694"/>
    <property type="match status" value="1"/>
</dbReference>
<dbReference type="GO" id="GO:0008233">
    <property type="term" value="F:peptidase activity"/>
    <property type="evidence" value="ECO:0007669"/>
    <property type="project" value="UniProtKB-KW"/>
</dbReference>
<dbReference type="Gene3D" id="3.10.10.10">
    <property type="entry name" value="HIV Type 1 Reverse Transcriptase, subunit A, domain 1"/>
    <property type="match status" value="1"/>
</dbReference>
<dbReference type="Proteomes" id="UP000030764">
    <property type="component" value="Unassembled WGS sequence"/>
</dbReference>
<dbReference type="InterPro" id="IPR041577">
    <property type="entry name" value="RT_RNaseH_2"/>
</dbReference>
<dbReference type="InterPro" id="IPR000477">
    <property type="entry name" value="RT_dom"/>
</dbReference>
<protein>
    <recommendedName>
        <fullName evidence="1">RNA-directed DNA polymerase</fullName>
        <ecNumber evidence="1">2.7.7.49</ecNumber>
    </recommendedName>
</protein>
<feature type="domain" description="Reverse transcriptase" evidence="11">
    <location>
        <begin position="299"/>
        <end position="477"/>
    </location>
</feature>
<dbReference type="EC" id="2.7.7.49" evidence="1"/>
<evidence type="ECO:0000256" key="10">
    <source>
        <dbReference type="SAM" id="Coils"/>
    </source>
</evidence>
<dbReference type="InterPro" id="IPR043128">
    <property type="entry name" value="Rev_trsase/Diguanyl_cyclase"/>
</dbReference>
<dbReference type="PANTHER" id="PTHR37984:SF5">
    <property type="entry name" value="PROTEIN NYNRIN-LIKE"/>
    <property type="match status" value="1"/>
</dbReference>
<dbReference type="FunFam" id="3.10.10.10:FF:000007">
    <property type="entry name" value="Retrovirus-related Pol polyprotein from transposon 17.6-like Protein"/>
    <property type="match status" value="1"/>
</dbReference>
<evidence type="ECO:0000313" key="14">
    <source>
        <dbReference type="Proteomes" id="UP000030764"/>
    </source>
</evidence>
<accession>A0A085MDY5</accession>
<dbReference type="Pfam" id="PF00665">
    <property type="entry name" value="rve"/>
    <property type="match status" value="1"/>
</dbReference>
<keyword evidence="14" id="KW-1185">Reference proteome</keyword>
<reference evidence="13 14" key="1">
    <citation type="journal article" date="2014" name="Nat. Genet.">
        <title>Genome and transcriptome of the porcine whipworm Trichuris suis.</title>
        <authorList>
            <person name="Jex A.R."/>
            <person name="Nejsum P."/>
            <person name="Schwarz E.M."/>
            <person name="Hu L."/>
            <person name="Young N.D."/>
            <person name="Hall R.S."/>
            <person name="Korhonen P.K."/>
            <person name="Liao S."/>
            <person name="Thamsborg S."/>
            <person name="Xia J."/>
            <person name="Xu P."/>
            <person name="Wang S."/>
            <person name="Scheerlinck J.P."/>
            <person name="Hofmann A."/>
            <person name="Sternberg P.W."/>
            <person name="Wang J."/>
            <person name="Gasser R.B."/>
        </authorList>
    </citation>
    <scope>NUCLEOTIDE SEQUENCE [LARGE SCALE GENOMIC DNA]</scope>
    <source>
        <strain evidence="13">DCEP-RM93M</strain>
    </source>
</reference>
<keyword evidence="6" id="KW-0255">Endonuclease</keyword>
<dbReference type="SUPFAM" id="SSF53098">
    <property type="entry name" value="Ribonuclease H-like"/>
    <property type="match status" value="1"/>
</dbReference>
<dbReference type="PROSITE" id="PS50994">
    <property type="entry name" value="INTEGRASE"/>
    <property type="match status" value="1"/>
</dbReference>
<dbReference type="InterPro" id="IPR041588">
    <property type="entry name" value="Integrase_H2C2"/>
</dbReference>
<name>A0A085MDY5_9BILA</name>
<dbReference type="InterPro" id="IPR036397">
    <property type="entry name" value="RNaseH_sf"/>
</dbReference>
<keyword evidence="4" id="KW-0548">Nucleotidyltransferase</keyword>
<keyword evidence="3" id="KW-0808">Transferase</keyword>
<feature type="coiled-coil region" evidence="10">
    <location>
        <begin position="42"/>
        <end position="69"/>
    </location>
</feature>
<dbReference type="AlphaFoldDB" id="A0A085MDY5"/>
<dbReference type="Gene3D" id="3.30.70.270">
    <property type="match status" value="2"/>
</dbReference>
<evidence type="ECO:0000259" key="11">
    <source>
        <dbReference type="PROSITE" id="PS50878"/>
    </source>
</evidence>
<keyword evidence="2" id="KW-0645">Protease</keyword>
<dbReference type="InterPro" id="IPR050951">
    <property type="entry name" value="Retrovirus_Pol_polyprotein"/>
</dbReference>
<evidence type="ECO:0000256" key="1">
    <source>
        <dbReference type="ARBA" id="ARBA00012493"/>
    </source>
</evidence>
<dbReference type="InterPro" id="IPR043502">
    <property type="entry name" value="DNA/RNA_pol_sf"/>
</dbReference>
<sequence length="1109" mass="125465">MPSSIQLVLKAMRTTGIDDLARSADDLTTGDGSLNAVAAIRTANESTELQELRQEVENLRCQMRLLTTSPRQSTAWTFSRASFPARCAGRRSSASPPVNVCYFHKKETEIPGTRGGRVPGSYRWPPTFLYSGKDDKAEFFSRHRIRNPICLLAANGAQITTYGTCRLTVDFGIGRPLEWTFTIADVRHPILGADFFRCFNLLVDVKRAQLINAKTYAVTNSSPLQTKSEHYACALRRKNNHTDNVLARYPDLTACTTNDEPIRHTVKHRILTFGPPIFSRPRRLPPETLRAAKHEFNNMLRMGVIQPSSSWASPLHMVPKNQVGIWRPCGDYHRLNNVTKPDRYPVPHGNDFSSLLFGRRMFSKIHLVRAYQQIPVHPKDVHKTAITTPFGLYEYKRMPFGLRNSAQTFQRFMDQVTRDLDFCFVYLDDVLVASKTAREHDAHLADLFDRFLKYGVKLNPAKCVFRASSLEFLGFHLSADGIPPLQQKVAAIERFPTPSNINELRRFLGCINFNRRFIPGAAVLLAPLERLISSKPGRQAIRLSPEAVESFERSKQALADATLLCHPAENANLSLVVDASDEADGAVLQQKENGHWAPLSFFSRRFRPRESKYSAFGRELLAAYWAVRHIHYLLEGRQFAIVTDHKPLVQAVQRGSGMHNSREVRQLDYITSFTSDVRHIKGNRNAVADALSRISVDSLSVQVDSAKLAQLANAQSTDEELRRLRDSSTSLHLQKVEVPNSAPPIWCDVWHGKIRPFLPAPLRRDVFNTLHSLSHPGIRATRRLITEHYVWPSMNRDTGDWTRTCDLCQRTKVQRHTRAPPTTFEVPERRFDYVHLDIVGPLPQCRGCSYLLTMVDRFTRWPEVIPVPNACAATIAHAFMSTWVARFSVPAVITTDQGGQFQSSLWKELASFLGMKLAPTTAYHPQTNGLVERLHRQLKGALTAHVLSSRSWFKALPLVLLGLRCVVKEGLQHSLAELVYGSPLRLPGVFFSGTAPRSVAEHSDELKIFFDSVLPTPTRGGKFNKWFVPKQLETCTHVYLRHDASHPPLSPTYDGPYRIPTRTKKTVTILYGDRLKTVSIDRVKPAFIDPTHRTLERHVQFSPSIEFIP</sequence>
<dbReference type="InterPro" id="IPR012337">
    <property type="entry name" value="RNaseH-like_sf"/>
</dbReference>
<dbReference type="GO" id="GO:0006508">
    <property type="term" value="P:proteolysis"/>
    <property type="evidence" value="ECO:0007669"/>
    <property type="project" value="UniProtKB-KW"/>
</dbReference>
<evidence type="ECO:0000256" key="6">
    <source>
        <dbReference type="ARBA" id="ARBA00022759"/>
    </source>
</evidence>
<evidence type="ECO:0000256" key="9">
    <source>
        <dbReference type="ARBA" id="ARBA00023268"/>
    </source>
</evidence>
<dbReference type="FunFam" id="3.30.420.10:FF:000032">
    <property type="entry name" value="Retrovirus-related Pol polyprotein from transposon 297-like Protein"/>
    <property type="match status" value="1"/>
</dbReference>
<dbReference type="CDD" id="cd01647">
    <property type="entry name" value="RT_LTR"/>
    <property type="match status" value="1"/>
</dbReference>
<dbReference type="InterPro" id="IPR001584">
    <property type="entry name" value="Integrase_cat-core"/>
</dbReference>